<dbReference type="AlphaFoldDB" id="A0A3L9DPT8"/>
<accession>A0A3L9DPT8</accession>
<dbReference type="NCBIfam" id="NF010181">
    <property type="entry name" value="PRK13660.1"/>
    <property type="match status" value="1"/>
</dbReference>
<dbReference type="Gene3D" id="3.40.50.450">
    <property type="match status" value="1"/>
</dbReference>
<name>A0A3L9DPT8_9STRE</name>
<protein>
    <submittedName>
        <fullName evidence="1">DUF1273 family protein</fullName>
    </submittedName>
</protein>
<dbReference type="Pfam" id="PF06908">
    <property type="entry name" value="YpsA"/>
    <property type="match status" value="1"/>
</dbReference>
<dbReference type="RefSeq" id="WP_121835796.1">
    <property type="nucleotide sequence ID" value="NZ_CP163513.1"/>
</dbReference>
<comment type="caution">
    <text evidence="1">The sequence shown here is derived from an EMBL/GenBank/DDBJ whole genome shotgun (WGS) entry which is preliminary data.</text>
</comment>
<dbReference type="PIRSF" id="PIRSF021290">
    <property type="entry name" value="DUF1273"/>
    <property type="match status" value="1"/>
</dbReference>
<dbReference type="OrthoDB" id="2301957at2"/>
<proteinExistence type="predicted"/>
<dbReference type="Proteomes" id="UP000279194">
    <property type="component" value="Unassembled WGS sequence"/>
</dbReference>
<gene>
    <name evidence="1" type="ORF">EAF07_06575</name>
</gene>
<organism evidence="1 2">
    <name type="scientific">Streptococcus hillyeri</name>
    <dbReference type="NCBI Taxonomy" id="2282420"/>
    <lineage>
        <taxon>Bacteria</taxon>
        <taxon>Bacillati</taxon>
        <taxon>Bacillota</taxon>
        <taxon>Bacilli</taxon>
        <taxon>Lactobacillales</taxon>
        <taxon>Streptococcaceae</taxon>
        <taxon>Streptococcus</taxon>
    </lineage>
</organism>
<dbReference type="SUPFAM" id="SSF102405">
    <property type="entry name" value="MCP/YpsA-like"/>
    <property type="match status" value="1"/>
</dbReference>
<keyword evidence="2" id="KW-1185">Reference proteome</keyword>
<dbReference type="InterPro" id="IPR010697">
    <property type="entry name" value="YspA"/>
</dbReference>
<evidence type="ECO:0000313" key="2">
    <source>
        <dbReference type="Proteomes" id="UP000279194"/>
    </source>
</evidence>
<dbReference type="EMBL" id="RCVM01000011">
    <property type="protein sequence ID" value="RLY02955.1"/>
    <property type="molecule type" value="Genomic_DNA"/>
</dbReference>
<reference evidence="1 2" key="1">
    <citation type="submission" date="2018-10" db="EMBL/GenBank/DDBJ databases">
        <title>Streptococcus hillyeri sp. nov., isolated from equine tracheal sample.</title>
        <authorList>
            <person name="Macfadyen A.C."/>
            <person name="Waller A."/>
            <person name="Paterson G.K."/>
        </authorList>
    </citation>
    <scope>NUCLEOTIDE SEQUENCE [LARGE SCALE GENOMIC DNA]</scope>
    <source>
        <strain evidence="1 2">28462</strain>
    </source>
</reference>
<dbReference type="PANTHER" id="PTHR38440:SF1">
    <property type="entry name" value="UPF0398 PROTEIN SPR0331"/>
    <property type="match status" value="1"/>
</dbReference>
<dbReference type="PANTHER" id="PTHR38440">
    <property type="entry name" value="UPF0398 PROTEIN YPSA"/>
    <property type="match status" value="1"/>
</dbReference>
<sequence>MELGIFQDKDQRIDIIKKVIKRDLIRLAEDGVDWLIFTGNLGFEYWVLEVAKSLKEDYGFSLATIFLFENQGENWNEGNQEKLAHFKAVDYVKYAFERYENPSQFRQYNQFLLNNTQGAYIFYDSEHETSLKYLYELMTKKEDYELKVLTIDTLDEFVSDLYD</sequence>
<evidence type="ECO:0000313" key="1">
    <source>
        <dbReference type="EMBL" id="RLY02955.1"/>
    </source>
</evidence>